<dbReference type="STRING" id="1416801.SAMN05192553_104287"/>
<dbReference type="GO" id="GO:0005524">
    <property type="term" value="F:ATP binding"/>
    <property type="evidence" value="ECO:0007669"/>
    <property type="project" value="UniProtKB-KW"/>
</dbReference>
<feature type="domain" description="ABC transporter" evidence="4">
    <location>
        <begin position="2"/>
        <end position="212"/>
    </location>
</feature>
<dbReference type="SUPFAM" id="SSF52540">
    <property type="entry name" value="P-loop containing nucleoside triphosphate hydrolases"/>
    <property type="match status" value="1"/>
</dbReference>
<evidence type="ECO:0000313" key="6">
    <source>
        <dbReference type="Proteomes" id="UP000199403"/>
    </source>
</evidence>
<keyword evidence="1" id="KW-0813">Transport</keyword>
<dbReference type="RefSeq" id="WP_092175598.1">
    <property type="nucleotide sequence ID" value="NZ_FNZH01000004.1"/>
</dbReference>
<dbReference type="Pfam" id="PF00005">
    <property type="entry name" value="ABC_tran"/>
    <property type="match status" value="1"/>
</dbReference>
<dbReference type="InterPro" id="IPR015854">
    <property type="entry name" value="ABC_transpr_LolD-like"/>
</dbReference>
<dbReference type="GO" id="GO:0005886">
    <property type="term" value="C:plasma membrane"/>
    <property type="evidence" value="ECO:0007669"/>
    <property type="project" value="TreeGrafter"/>
</dbReference>
<dbReference type="GO" id="GO:0016887">
    <property type="term" value="F:ATP hydrolysis activity"/>
    <property type="evidence" value="ECO:0007669"/>
    <property type="project" value="InterPro"/>
</dbReference>
<gene>
    <name evidence="5" type="ORF">SAMN05192553_104287</name>
</gene>
<dbReference type="InterPro" id="IPR027417">
    <property type="entry name" value="P-loop_NTPase"/>
</dbReference>
<dbReference type="PANTHER" id="PTHR24220">
    <property type="entry name" value="IMPORT ATP-BINDING PROTEIN"/>
    <property type="match status" value="1"/>
</dbReference>
<accession>A0A1H6ZIM9</accession>
<dbReference type="InterPro" id="IPR003593">
    <property type="entry name" value="AAA+_ATPase"/>
</dbReference>
<protein>
    <submittedName>
        <fullName evidence="5">Putative ABC transport system ATP-binding protein</fullName>
    </submittedName>
</protein>
<keyword evidence="2" id="KW-0547">Nucleotide-binding</keyword>
<evidence type="ECO:0000256" key="1">
    <source>
        <dbReference type="ARBA" id="ARBA00022448"/>
    </source>
</evidence>
<keyword evidence="6" id="KW-1185">Reference proteome</keyword>
<evidence type="ECO:0000313" key="5">
    <source>
        <dbReference type="EMBL" id="SEJ49522.1"/>
    </source>
</evidence>
<dbReference type="GO" id="GO:0022857">
    <property type="term" value="F:transmembrane transporter activity"/>
    <property type="evidence" value="ECO:0007669"/>
    <property type="project" value="TreeGrafter"/>
</dbReference>
<dbReference type="OrthoDB" id="1114670at2"/>
<proteinExistence type="predicted"/>
<dbReference type="EMBL" id="FNZH01000004">
    <property type="protein sequence ID" value="SEJ49522.1"/>
    <property type="molecule type" value="Genomic_DNA"/>
</dbReference>
<evidence type="ECO:0000256" key="2">
    <source>
        <dbReference type="ARBA" id="ARBA00022741"/>
    </source>
</evidence>
<dbReference type="InterPro" id="IPR003439">
    <property type="entry name" value="ABC_transporter-like_ATP-bd"/>
</dbReference>
<evidence type="ECO:0000256" key="3">
    <source>
        <dbReference type="ARBA" id="ARBA00022840"/>
    </source>
</evidence>
<sequence>MIAATSIQFAYNKEQPFFIPDFEIKGGEAVLVLGKSGSGKTTLLNILGGLLAPQQGEVRIDGISLYSMKGNTLDKFRGKNIGIVFQKPHILSPLTVEENVALPRFFVNKPSDGMVDRILSELGIFDKKNAGIHTLSEGEAQRVSIARALVNEPKIILADEPTASLDDENAKIVVNLLKEQAKKLNASLLIVTHDQRIKDEIETRITLTRKGL</sequence>
<dbReference type="InterPro" id="IPR017911">
    <property type="entry name" value="MacB-like_ATP-bd"/>
</dbReference>
<dbReference type="PROSITE" id="PS50893">
    <property type="entry name" value="ABC_TRANSPORTER_2"/>
    <property type="match status" value="1"/>
</dbReference>
<keyword evidence="3 5" id="KW-0067">ATP-binding</keyword>
<evidence type="ECO:0000259" key="4">
    <source>
        <dbReference type="PROSITE" id="PS50893"/>
    </source>
</evidence>
<dbReference type="Gene3D" id="3.40.50.300">
    <property type="entry name" value="P-loop containing nucleotide triphosphate hydrolases"/>
    <property type="match status" value="1"/>
</dbReference>
<dbReference type="AlphaFoldDB" id="A0A1H6ZIM9"/>
<organism evidence="5 6">
    <name type="scientific">Cyclobacterium xiamenense</name>
    <dbReference type="NCBI Taxonomy" id="1297121"/>
    <lineage>
        <taxon>Bacteria</taxon>
        <taxon>Pseudomonadati</taxon>
        <taxon>Bacteroidota</taxon>
        <taxon>Cytophagia</taxon>
        <taxon>Cytophagales</taxon>
        <taxon>Cyclobacteriaceae</taxon>
        <taxon>Cyclobacterium</taxon>
    </lineage>
</organism>
<dbReference type="CDD" id="cd03255">
    <property type="entry name" value="ABC_MJ0796_LolCDE_FtsE"/>
    <property type="match status" value="1"/>
</dbReference>
<reference evidence="6" key="1">
    <citation type="submission" date="2016-10" db="EMBL/GenBank/DDBJ databases">
        <authorList>
            <person name="Varghese N."/>
            <person name="Submissions S."/>
        </authorList>
    </citation>
    <scope>NUCLEOTIDE SEQUENCE [LARGE SCALE GENOMIC DNA]</scope>
    <source>
        <strain evidence="6">IBRC-M 10761</strain>
    </source>
</reference>
<name>A0A1H6ZIM9_9BACT</name>
<dbReference type="Proteomes" id="UP000199403">
    <property type="component" value="Unassembled WGS sequence"/>
</dbReference>
<dbReference type="SMART" id="SM00382">
    <property type="entry name" value="AAA"/>
    <property type="match status" value="1"/>
</dbReference>